<proteinExistence type="predicted"/>
<reference evidence="2 3" key="1">
    <citation type="submission" date="2024-02" db="EMBL/GenBank/DDBJ databases">
        <authorList>
            <person name="Chen Y."/>
            <person name="Shah S."/>
            <person name="Dougan E. K."/>
            <person name="Thang M."/>
            <person name="Chan C."/>
        </authorList>
    </citation>
    <scope>NUCLEOTIDE SEQUENCE [LARGE SCALE GENOMIC DNA]</scope>
</reference>
<gene>
    <name evidence="2" type="ORF">SCF082_LOCUS26026</name>
</gene>
<feature type="region of interest" description="Disordered" evidence="1">
    <location>
        <begin position="1"/>
        <end position="30"/>
    </location>
</feature>
<organism evidence="2 3">
    <name type="scientific">Durusdinium trenchii</name>
    <dbReference type="NCBI Taxonomy" id="1381693"/>
    <lineage>
        <taxon>Eukaryota</taxon>
        <taxon>Sar</taxon>
        <taxon>Alveolata</taxon>
        <taxon>Dinophyceae</taxon>
        <taxon>Suessiales</taxon>
        <taxon>Symbiodiniaceae</taxon>
        <taxon>Durusdinium</taxon>
    </lineage>
</organism>
<feature type="region of interest" description="Disordered" evidence="1">
    <location>
        <begin position="678"/>
        <end position="699"/>
    </location>
</feature>
<comment type="caution">
    <text evidence="2">The sequence shown here is derived from an EMBL/GenBank/DDBJ whole genome shotgun (WGS) entry which is preliminary data.</text>
</comment>
<feature type="region of interest" description="Disordered" evidence="1">
    <location>
        <begin position="1139"/>
        <end position="1158"/>
    </location>
</feature>
<evidence type="ECO:0000313" key="2">
    <source>
        <dbReference type="EMBL" id="CAK9046195.1"/>
    </source>
</evidence>
<evidence type="ECO:0000256" key="1">
    <source>
        <dbReference type="SAM" id="MobiDB-lite"/>
    </source>
</evidence>
<sequence>MTVTPFKAKAEERAKLTKKDEEKEDVERPAKRMCSQYEKQMAKMSGGDLQTDLLEYVASYRGEQASPGQHPAALVTEIFASDSDDHNTLHCQQLEGWYHDYAKLRNMTYLFKKPDSVVVDPSMDGETIKVPITCLKFCPPEDGFPVTEDWISTFESMMFGGVELGREPLDVSLDFPADTCRPLSVHCIDQIKGWTRSSVVMTFLIAASELDLTDPQSHELLKPLYPVLDKAPSTLQLALRFSRVLEIYEHDGRHHADMTTEQRLQDVVTEFNQSSGLQAKHRIEGDRARLSSGHFDQICDFACVFSHVWQEARLLASWNEEKDQAMEKAFFMRILGFPLFKMDYSAEIEAAVTAKLSSWKPQHLSLWVDLVEPPAGPTAVASAVEIVEMEDAAQAARFREVSAKLSQDIASMTAFNTASNETSRRSHVVNVMHQKAQMTVGKQLCETFMEKQCRISLVTKKDGFDTGLDSFIRSAAASHKVTPTDVDCILYFDCTKLGVLSQAEINLIGDYAEKTLFRNIQRLMLRSVLVLLPPLLCGSESGGSLRGDYRFCTSQLWLRQSLNSESFPKALDERSFVVPGEAFLSHDTRRSLTDLQETAQWLGGAAVCQSILESLTGGRKNFHAAVVLHPTLYDGCVEIASVRAGFSVLSSSGQPTNHNCGKEIVKTHLLEAWKAGRPPMDKATPRYKPTAAQEELPTTPSTPDLKICQLVGGKMVIPQDVRKAFLTCPVWGPEWRDILKKFDNDWGVAIPDPVSGQAPAQSSDETAVDSHGFWEGYFAGEPTTYEALKSKYGSDLTEIAGVDSATSFVMAPGPALFINAKEAVKLKKSDNALISHGAGTWLLADKADKILREQPGKAIPCSWSSDQGLVIVEEWAIDDGTDSAVMTLRKALQHFEAKGYVEYTLGGHVCSRPPSVQQGREDDCFDIQPDTSNSLAWRPNAVPTKNLKAANLASAFPWPMLESSPLEVVWRLRFWANEKCIAPAKPLYHLPCDLELAKGSCKPKMNEGRRVLRRLASSNNITGDDPKDFKNDPQMPSFQNDLEDSQVPFDPTCPMHDEALAGQAPVHMDPYEVKEPGQQGPPPAVQTEGDKSAPMPSNPKIDANVSDGVDAPQLSSEEKKRELARINSRKWHAEWISKGVPRGTSNEEPPAALNPAVAPSPAAAASPAVASSMAKVREKFITEWIEASGLPKSQDRFRLACKAWMESTTRAEIMSTRMGVQR</sequence>
<evidence type="ECO:0000313" key="3">
    <source>
        <dbReference type="Proteomes" id="UP001642464"/>
    </source>
</evidence>
<keyword evidence="3" id="KW-1185">Reference proteome</keyword>
<feature type="region of interest" description="Disordered" evidence="1">
    <location>
        <begin position="1070"/>
        <end position="1120"/>
    </location>
</feature>
<protein>
    <submittedName>
        <fullName evidence="2">Uncharacterized protein</fullName>
    </submittedName>
</protein>
<accession>A0ABP0M3Y9</accession>
<name>A0ABP0M3Y9_9DINO</name>
<dbReference type="EMBL" id="CAXAMM010019668">
    <property type="protein sequence ID" value="CAK9046195.1"/>
    <property type="molecule type" value="Genomic_DNA"/>
</dbReference>
<feature type="compositionally biased region" description="Low complexity" evidence="1">
    <location>
        <begin position="1149"/>
        <end position="1158"/>
    </location>
</feature>
<dbReference type="Proteomes" id="UP001642464">
    <property type="component" value="Unassembled WGS sequence"/>
</dbReference>
<feature type="compositionally biased region" description="Basic and acidic residues" evidence="1">
    <location>
        <begin position="8"/>
        <end position="30"/>
    </location>
</feature>
<feature type="region of interest" description="Disordered" evidence="1">
    <location>
        <begin position="1014"/>
        <end position="1057"/>
    </location>
</feature>